<keyword evidence="6 11" id="KW-0235">DNA replication</keyword>
<evidence type="ECO:0000256" key="6">
    <source>
        <dbReference type="ARBA" id="ARBA00022705"/>
    </source>
</evidence>
<feature type="active site" evidence="11">
    <location>
        <position position="100"/>
    </location>
</feature>
<dbReference type="InterPro" id="IPR023639">
    <property type="entry name" value="DNA_primase_ssu_PriS"/>
</dbReference>
<comment type="caution">
    <text evidence="14">The sequence shown here is derived from an EMBL/GenBank/DDBJ whole genome shotgun (WGS) entry which is preliminary data.</text>
</comment>
<protein>
    <recommendedName>
        <fullName evidence="11">DNA primase small subunit PriS</fullName>
        <ecNumber evidence="11">2.7.7.-</ecNumber>
    </recommendedName>
</protein>
<accession>A0A7J2U0K2</accession>
<keyword evidence="3 11" id="KW-0639">Primosome</keyword>
<dbReference type="GO" id="GO:0006269">
    <property type="term" value="P:DNA replication, synthesis of primer"/>
    <property type="evidence" value="ECO:0007669"/>
    <property type="project" value="UniProtKB-UniRule"/>
</dbReference>
<evidence type="ECO:0000256" key="2">
    <source>
        <dbReference type="ARBA" id="ARBA00022478"/>
    </source>
</evidence>
<evidence type="ECO:0000256" key="12">
    <source>
        <dbReference type="RuleBase" id="RU003514"/>
    </source>
</evidence>
<dbReference type="EC" id="2.7.7.-" evidence="11"/>
<dbReference type="AlphaFoldDB" id="A0A7J2U0K2"/>
<evidence type="ECO:0000256" key="4">
    <source>
        <dbReference type="ARBA" id="ARBA00022679"/>
    </source>
</evidence>
<evidence type="ECO:0000256" key="10">
    <source>
        <dbReference type="ARBA" id="ARBA00023211"/>
    </source>
</evidence>
<evidence type="ECO:0000256" key="5">
    <source>
        <dbReference type="ARBA" id="ARBA00022695"/>
    </source>
</evidence>
<name>A0A7J2U0K2_9CREN</name>
<gene>
    <name evidence="11" type="primary">priS</name>
    <name evidence="14" type="ORF">ENO26_01835</name>
</gene>
<dbReference type="PANTHER" id="PTHR10536">
    <property type="entry name" value="DNA PRIMASE SMALL SUBUNIT"/>
    <property type="match status" value="1"/>
</dbReference>
<keyword evidence="9 11" id="KW-0804">Transcription</keyword>
<evidence type="ECO:0000256" key="1">
    <source>
        <dbReference type="ARBA" id="ARBA00009762"/>
    </source>
</evidence>
<evidence type="ECO:0000256" key="8">
    <source>
        <dbReference type="ARBA" id="ARBA00022842"/>
    </source>
</evidence>
<evidence type="ECO:0000256" key="3">
    <source>
        <dbReference type="ARBA" id="ARBA00022515"/>
    </source>
</evidence>
<keyword evidence="7 11" id="KW-0479">Metal-binding</keyword>
<proteinExistence type="inferred from homology"/>
<comment type="function">
    <text evidence="11">Catalytic subunit of DNA primase, an RNA polymerase that catalyzes the synthesis of short RNA molecules used as primers for DNA polymerase during DNA replication. The small subunit contains the primase catalytic core and has DNA synthesis activity on its own. Binding to the large subunit stabilizes and modulates the activity, increasing the rate of DNA synthesis while decreasing the length of the DNA fragments, and conferring RNA synthesis capability. The DNA polymerase activity may enable DNA primase to also catalyze primer extension after primer synthesis. May also play a role in DNA repair.</text>
</comment>
<evidence type="ECO:0000256" key="7">
    <source>
        <dbReference type="ARBA" id="ARBA00022723"/>
    </source>
</evidence>
<dbReference type="Gene3D" id="3.90.920.10">
    <property type="entry name" value="DNA primase, PRIM domain"/>
    <property type="match status" value="1"/>
</dbReference>
<evidence type="ECO:0000313" key="14">
    <source>
        <dbReference type="EMBL" id="HEM66304.1"/>
    </source>
</evidence>
<dbReference type="GO" id="GO:1990077">
    <property type="term" value="C:primosome complex"/>
    <property type="evidence" value="ECO:0007669"/>
    <property type="project" value="UniProtKB-KW"/>
</dbReference>
<dbReference type="EMBL" id="DSEU01000008">
    <property type="protein sequence ID" value="HEM66304.1"/>
    <property type="molecule type" value="Genomic_DNA"/>
</dbReference>
<reference evidence="14" key="1">
    <citation type="journal article" date="2020" name="mSystems">
        <title>Genome- and Community-Level Interaction Insights into Carbon Utilization and Element Cycling Functions of Hydrothermarchaeota in Hydrothermal Sediment.</title>
        <authorList>
            <person name="Zhou Z."/>
            <person name="Liu Y."/>
            <person name="Xu W."/>
            <person name="Pan J."/>
            <person name="Luo Z.H."/>
            <person name="Li M."/>
        </authorList>
    </citation>
    <scope>NUCLEOTIDE SEQUENCE [LARGE SCALE GENOMIC DNA]</scope>
    <source>
        <strain evidence="14">SpSt-125</strain>
    </source>
</reference>
<evidence type="ECO:0000256" key="9">
    <source>
        <dbReference type="ARBA" id="ARBA00023163"/>
    </source>
</evidence>
<feature type="active site" evidence="11">
    <location>
        <position position="102"/>
    </location>
</feature>
<comment type="similarity">
    <text evidence="1 11 12">Belongs to the eukaryotic-type primase small subunit family.</text>
</comment>
<comment type="function">
    <text evidence="13">RNA polymerase that catalyzes the synthesis of short RNA molecules used as primers for DNA polymerase during DNA replication.</text>
</comment>
<evidence type="ECO:0000256" key="11">
    <source>
        <dbReference type="HAMAP-Rule" id="MF_00700"/>
    </source>
</evidence>
<dbReference type="GO" id="GO:0046872">
    <property type="term" value="F:metal ion binding"/>
    <property type="evidence" value="ECO:0007669"/>
    <property type="project" value="UniProtKB-KW"/>
</dbReference>
<feature type="active site" evidence="11">
    <location>
        <position position="302"/>
    </location>
</feature>
<organism evidence="14">
    <name type="scientific">Ignisphaera aggregans</name>
    <dbReference type="NCBI Taxonomy" id="334771"/>
    <lineage>
        <taxon>Archaea</taxon>
        <taxon>Thermoproteota</taxon>
        <taxon>Thermoprotei</taxon>
        <taxon>Desulfurococcales</taxon>
        <taxon>Desulfurococcaceae</taxon>
        <taxon>Ignisphaera</taxon>
    </lineage>
</organism>
<sequence>MESEKNYNDKLVFGQLFKKYYKQAWLEIPQDLPLREIALQPIDGDYYIRHLVFESRKQLTDYITEVHIPRHLYYSSAKYRDPGNQIMNEKGWIGSDLVFDIDANEILQCKDKVIEIRFCRKCGYIAPMESSEKKCPLCDGELTKFEHVEPECIKLAFEYLRNLVDIIENDFGFDNYKMSFSGNRGFHLVVELSSPYDAMDSESRRELVSYIVLTDAYKKVIKNMYVADRSKKNLIYSLPRMGNGGIKRRIAKSLLKKVADIKLREFLMNRLDEIESDRLMQLVKILTDNIDEILDDLSIPIDSKVTIDTTHLVRVPNSLNGKTGWKAFLIKDLTYFELSHYEVSIEGLDELFKIRIVVDLPAITIIDRAFKLRRGDIVKLEYAYASYLIFKGVAEFISIAR</sequence>
<keyword evidence="2 11" id="KW-0240">DNA-directed RNA polymerase</keyword>
<keyword evidence="8 11" id="KW-0460">Magnesium</keyword>
<dbReference type="GO" id="GO:0003899">
    <property type="term" value="F:DNA-directed RNA polymerase activity"/>
    <property type="evidence" value="ECO:0007669"/>
    <property type="project" value="UniProtKB-UniRule"/>
</dbReference>
<keyword evidence="4 11" id="KW-0808">Transferase</keyword>
<dbReference type="Pfam" id="PF01896">
    <property type="entry name" value="DNA_primase_S"/>
    <property type="match status" value="1"/>
</dbReference>
<keyword evidence="10 11" id="KW-0464">Manganese</keyword>
<comment type="subunit">
    <text evidence="11">Heterodimer of a small subunit (PriS) and a large subunit (PriL).</text>
</comment>
<dbReference type="InterPro" id="IPR002755">
    <property type="entry name" value="DNA_primase_S"/>
</dbReference>
<keyword evidence="5 11" id="KW-0548">Nucleotidyltransferase</keyword>
<evidence type="ECO:0000256" key="13">
    <source>
        <dbReference type="RuleBase" id="RU004224"/>
    </source>
</evidence>
<comment type="cofactor">
    <cofactor evidence="11">
        <name>Mg(2+)</name>
        <dbReference type="ChEBI" id="CHEBI:18420"/>
    </cofactor>
    <cofactor evidence="11">
        <name>Mn(2+)</name>
        <dbReference type="ChEBI" id="CHEBI:29035"/>
    </cofactor>
</comment>
<dbReference type="HAMAP" id="MF_00700">
    <property type="entry name" value="DNA_primase_sml_arc"/>
    <property type="match status" value="1"/>
</dbReference>
<dbReference type="SUPFAM" id="SSF56747">
    <property type="entry name" value="Prim-pol domain"/>
    <property type="match status" value="1"/>
</dbReference>
<dbReference type="GO" id="GO:0000428">
    <property type="term" value="C:DNA-directed RNA polymerase complex"/>
    <property type="evidence" value="ECO:0007669"/>
    <property type="project" value="UniProtKB-KW"/>
</dbReference>